<organism evidence="5 6">
    <name type="scientific">Metschnikowia pulcherrima</name>
    <dbReference type="NCBI Taxonomy" id="27326"/>
    <lineage>
        <taxon>Eukaryota</taxon>
        <taxon>Fungi</taxon>
        <taxon>Dikarya</taxon>
        <taxon>Ascomycota</taxon>
        <taxon>Saccharomycotina</taxon>
        <taxon>Pichiomycetes</taxon>
        <taxon>Metschnikowiaceae</taxon>
        <taxon>Metschnikowia</taxon>
    </lineage>
</organism>
<dbReference type="GO" id="GO:0006508">
    <property type="term" value="P:proteolysis"/>
    <property type="evidence" value="ECO:0007669"/>
    <property type="project" value="UniProtKB-KW"/>
</dbReference>
<dbReference type="GO" id="GO:0030163">
    <property type="term" value="P:protein catabolic process"/>
    <property type="evidence" value="ECO:0007669"/>
    <property type="project" value="InterPro"/>
</dbReference>
<evidence type="ECO:0000259" key="4">
    <source>
        <dbReference type="PROSITE" id="PS51786"/>
    </source>
</evidence>
<protein>
    <recommendedName>
        <fullName evidence="4">Lon proteolytic domain-containing protein</fullName>
    </recommendedName>
</protein>
<comment type="caution">
    <text evidence="5">The sequence shown here is derived from an EMBL/GenBank/DDBJ whole genome shotgun (WGS) entry which is preliminary data.</text>
</comment>
<dbReference type="InterPro" id="IPR008269">
    <property type="entry name" value="Lon_proteolytic"/>
</dbReference>
<dbReference type="GO" id="GO:0004252">
    <property type="term" value="F:serine-type endopeptidase activity"/>
    <property type="evidence" value="ECO:0007669"/>
    <property type="project" value="UniProtKB-UniRule"/>
</dbReference>
<dbReference type="Proteomes" id="UP000649328">
    <property type="component" value="Unassembled WGS sequence"/>
</dbReference>
<evidence type="ECO:0000313" key="6">
    <source>
        <dbReference type="Proteomes" id="UP000649328"/>
    </source>
</evidence>
<feature type="active site" evidence="3">
    <location>
        <position position="61"/>
    </location>
</feature>
<dbReference type="PANTHER" id="PTHR10046">
    <property type="entry name" value="ATP DEPENDENT LON PROTEASE FAMILY MEMBER"/>
    <property type="match status" value="1"/>
</dbReference>
<dbReference type="GO" id="GO:0005524">
    <property type="term" value="F:ATP binding"/>
    <property type="evidence" value="ECO:0007669"/>
    <property type="project" value="InterPro"/>
</dbReference>
<dbReference type="GO" id="GO:0004176">
    <property type="term" value="F:ATP-dependent peptidase activity"/>
    <property type="evidence" value="ECO:0007669"/>
    <property type="project" value="UniProtKB-UniRule"/>
</dbReference>
<dbReference type="InterPro" id="IPR020568">
    <property type="entry name" value="Ribosomal_Su5_D2-typ_SF"/>
</dbReference>
<evidence type="ECO:0000256" key="3">
    <source>
        <dbReference type="PROSITE-ProRule" id="PRU01122"/>
    </source>
</evidence>
<name>A0A8H7GWD7_9ASCO</name>
<accession>A0A8H7GWD7</accession>
<dbReference type="InterPro" id="IPR027065">
    <property type="entry name" value="Lon_Prtase"/>
</dbReference>
<gene>
    <name evidence="5" type="ORF">HF325_001217</name>
</gene>
<dbReference type="AlphaFoldDB" id="A0A8H7GWD7"/>
<dbReference type="Gene3D" id="3.30.230.10">
    <property type="match status" value="1"/>
</dbReference>
<keyword evidence="6" id="KW-1185">Reference proteome</keyword>
<keyword evidence="3" id="KW-0645">Protease</keyword>
<comment type="similarity">
    <text evidence="3">Belongs to the peptidase S16 family.</text>
</comment>
<evidence type="ECO:0000256" key="1">
    <source>
        <dbReference type="ARBA" id="ARBA00022801"/>
    </source>
</evidence>
<feature type="domain" description="Lon proteolytic" evidence="4">
    <location>
        <begin position="1"/>
        <end position="143"/>
    </location>
</feature>
<dbReference type="SUPFAM" id="SSF54211">
    <property type="entry name" value="Ribosomal protein S5 domain 2-like"/>
    <property type="match status" value="1"/>
</dbReference>
<keyword evidence="2 3" id="KW-0720">Serine protease</keyword>
<dbReference type="PROSITE" id="PS01046">
    <property type="entry name" value="LON_SER"/>
    <property type="match status" value="1"/>
</dbReference>
<dbReference type="Pfam" id="PF05362">
    <property type="entry name" value="Lon_C"/>
    <property type="match status" value="1"/>
</dbReference>
<evidence type="ECO:0000256" key="2">
    <source>
        <dbReference type="ARBA" id="ARBA00022825"/>
    </source>
</evidence>
<dbReference type="PROSITE" id="PS51786">
    <property type="entry name" value="LON_PROTEOLYTIC"/>
    <property type="match status" value="1"/>
</dbReference>
<dbReference type="InterPro" id="IPR008268">
    <property type="entry name" value="Peptidase_S16_AS"/>
</dbReference>
<dbReference type="PRINTS" id="PR00830">
    <property type="entry name" value="ENDOLAPTASE"/>
</dbReference>
<sequence length="159" mass="17940">MEIHMHVPSGAVQKDGPSAGITMALLFLSLVLQRPVPSNIAMTGEITLRGLVLPIGGLKEKILGAHLTGQIDKVIVPRENRRDVLEEYVHKINDSHRLNALLRDDELGEYKDTSPEDYFADKYGVRIVYAKEFWDVIKLVWGGDLIANVEHSRLEEYHL</sequence>
<evidence type="ECO:0000313" key="5">
    <source>
        <dbReference type="EMBL" id="KAF8003769.1"/>
    </source>
</evidence>
<dbReference type="EMBL" id="JACBPP010000002">
    <property type="protein sequence ID" value="KAF8003769.1"/>
    <property type="molecule type" value="Genomic_DNA"/>
</dbReference>
<feature type="active site" evidence="3">
    <location>
        <position position="18"/>
    </location>
</feature>
<proteinExistence type="inferred from homology"/>
<dbReference type="InterPro" id="IPR014721">
    <property type="entry name" value="Ribsml_uS5_D2-typ_fold_subgr"/>
</dbReference>
<reference evidence="5" key="1">
    <citation type="submission" date="2020-10" db="EMBL/GenBank/DDBJ databases">
        <title>The Whole-Genome Sequence of Metschnikowia persimmonesis, a Novel Endophytic Yeast Species Isolated from Medicinal Plant Diospyros kaki Thumb.</title>
        <authorList>
            <person name="Rahmat E."/>
            <person name="Kang Y."/>
        </authorList>
    </citation>
    <scope>NUCLEOTIDE SEQUENCE</scope>
    <source>
        <strain evidence="5">KIOM G15050</strain>
    </source>
</reference>
<keyword evidence="1 3" id="KW-0378">Hydrolase</keyword>
<dbReference type="OrthoDB" id="2411602at2759"/>